<dbReference type="InterPro" id="IPR018060">
    <property type="entry name" value="HTH_AraC"/>
</dbReference>
<dbReference type="GO" id="GO:0043565">
    <property type="term" value="F:sequence-specific DNA binding"/>
    <property type="evidence" value="ECO:0007669"/>
    <property type="project" value="InterPro"/>
</dbReference>
<dbReference type="PROSITE" id="PS01124">
    <property type="entry name" value="HTH_ARAC_FAMILY_2"/>
    <property type="match status" value="1"/>
</dbReference>
<evidence type="ECO:0000256" key="2">
    <source>
        <dbReference type="ARBA" id="ARBA00023125"/>
    </source>
</evidence>
<feature type="domain" description="HTH araC/xylS-type" evidence="4">
    <location>
        <begin position="239"/>
        <end position="335"/>
    </location>
</feature>
<dbReference type="InterPro" id="IPR053142">
    <property type="entry name" value="PchR_regulatory_protein"/>
</dbReference>
<dbReference type="InterPro" id="IPR020449">
    <property type="entry name" value="Tscrpt_reg_AraC-type_HTH"/>
</dbReference>
<dbReference type="Pfam" id="PF12833">
    <property type="entry name" value="HTH_18"/>
    <property type="match status" value="1"/>
</dbReference>
<dbReference type="PANTHER" id="PTHR47893">
    <property type="entry name" value="REGULATORY PROTEIN PCHR"/>
    <property type="match status" value="1"/>
</dbReference>
<dbReference type="Gene3D" id="1.10.10.60">
    <property type="entry name" value="Homeodomain-like"/>
    <property type="match status" value="1"/>
</dbReference>
<dbReference type="PROSITE" id="PS00041">
    <property type="entry name" value="HTH_ARAC_FAMILY_1"/>
    <property type="match status" value="1"/>
</dbReference>
<evidence type="ECO:0000313" key="6">
    <source>
        <dbReference type="Proteomes" id="UP000199421"/>
    </source>
</evidence>
<dbReference type="RefSeq" id="WP_238383849.1">
    <property type="nucleotide sequence ID" value="NZ_FOAF01000008.1"/>
</dbReference>
<dbReference type="EMBL" id="FOAF01000008">
    <property type="protein sequence ID" value="SEM16505.1"/>
    <property type="molecule type" value="Genomic_DNA"/>
</dbReference>
<proteinExistence type="predicted"/>
<reference evidence="6" key="1">
    <citation type="submission" date="2016-10" db="EMBL/GenBank/DDBJ databases">
        <authorList>
            <person name="Varghese N."/>
            <person name="Submissions S."/>
        </authorList>
    </citation>
    <scope>NUCLEOTIDE SEQUENCE [LARGE SCALE GENOMIC DNA]</scope>
    <source>
        <strain evidence="6">DSM 18733</strain>
    </source>
</reference>
<name>A0A1H7W5Z8_OLID1</name>
<dbReference type="AlphaFoldDB" id="A0A1H7W5Z8"/>
<keyword evidence="2 5" id="KW-0238">DNA-binding</keyword>
<dbReference type="InterPro" id="IPR009057">
    <property type="entry name" value="Homeodomain-like_sf"/>
</dbReference>
<dbReference type="SUPFAM" id="SSF46689">
    <property type="entry name" value="Homeodomain-like"/>
    <property type="match status" value="2"/>
</dbReference>
<dbReference type="InterPro" id="IPR018062">
    <property type="entry name" value="HTH_AraC-typ_CS"/>
</dbReference>
<dbReference type="PRINTS" id="PR00032">
    <property type="entry name" value="HTHARAC"/>
</dbReference>
<dbReference type="Proteomes" id="UP000199421">
    <property type="component" value="Unassembled WGS sequence"/>
</dbReference>
<evidence type="ECO:0000313" key="5">
    <source>
        <dbReference type="EMBL" id="SEM16505.1"/>
    </source>
</evidence>
<keyword evidence="1" id="KW-0805">Transcription regulation</keyword>
<evidence type="ECO:0000259" key="4">
    <source>
        <dbReference type="PROSITE" id="PS01124"/>
    </source>
</evidence>
<dbReference type="PANTHER" id="PTHR47893:SF1">
    <property type="entry name" value="REGULATORY PROTEIN PCHR"/>
    <property type="match status" value="1"/>
</dbReference>
<organism evidence="5 6">
    <name type="scientific">Olivibacter domesticus</name>
    <name type="common">Pseudosphingobacterium domesticum</name>
    <dbReference type="NCBI Taxonomy" id="407022"/>
    <lineage>
        <taxon>Bacteria</taxon>
        <taxon>Pseudomonadati</taxon>
        <taxon>Bacteroidota</taxon>
        <taxon>Sphingobacteriia</taxon>
        <taxon>Sphingobacteriales</taxon>
        <taxon>Sphingobacteriaceae</taxon>
        <taxon>Olivibacter</taxon>
    </lineage>
</organism>
<protein>
    <submittedName>
        <fullName evidence="5">AraC-type DNA-binding protein</fullName>
    </submittedName>
</protein>
<accession>A0A1H7W5Z8</accession>
<dbReference type="GO" id="GO:0003700">
    <property type="term" value="F:DNA-binding transcription factor activity"/>
    <property type="evidence" value="ECO:0007669"/>
    <property type="project" value="InterPro"/>
</dbReference>
<keyword evidence="6" id="KW-1185">Reference proteome</keyword>
<evidence type="ECO:0000256" key="1">
    <source>
        <dbReference type="ARBA" id="ARBA00023015"/>
    </source>
</evidence>
<dbReference type="STRING" id="407022.SAMN05661044_04418"/>
<keyword evidence="3" id="KW-0804">Transcription</keyword>
<evidence type="ECO:0000256" key="3">
    <source>
        <dbReference type="ARBA" id="ARBA00023163"/>
    </source>
</evidence>
<sequence>MILYICSIDVLAMIVKSKIEGLQDWLFIEDISDICLPNSPLNEKKTVIERHPIHMSNYQLSTGGLFILYSEMSFKGPVRIHTEVEGETVTSQFVFYRNDNNRKIKTSFHGRGRHNVRYIPSFVEDYELQSGAEYDYFLVVLSKDFYFKLIAPESVLHEDFVQKINKGEYTSFAHDDMFVTHEMLKVISELKDNKRTGELRRIHTESKISELLVYQLEQLNDSFAEEREHLVGDDIIKLLKARTILDERYAQAPTQRTLAEEIGMSESKLRQSFKDYFSVTIYDYLTRVRMEKARSLLLEACKSIAEVANATGYNHQQNFSAAFKKYFGIAPSDVR</sequence>
<dbReference type="SMART" id="SM00342">
    <property type="entry name" value="HTH_ARAC"/>
    <property type="match status" value="1"/>
</dbReference>
<gene>
    <name evidence="5" type="ORF">SAMN05661044_04418</name>
</gene>